<dbReference type="AlphaFoldDB" id="A0A3M7SYX5"/>
<dbReference type="EMBL" id="REGN01000597">
    <property type="protein sequence ID" value="RNA40770.1"/>
    <property type="molecule type" value="Genomic_DNA"/>
</dbReference>
<accession>A0A3M7SYX5</accession>
<reference evidence="1 2" key="1">
    <citation type="journal article" date="2018" name="Sci. Rep.">
        <title>Genomic signatures of local adaptation to the degree of environmental predictability in rotifers.</title>
        <authorList>
            <person name="Franch-Gras L."/>
            <person name="Hahn C."/>
            <person name="Garcia-Roger E.M."/>
            <person name="Carmona M.J."/>
            <person name="Serra M."/>
            <person name="Gomez A."/>
        </authorList>
    </citation>
    <scope>NUCLEOTIDE SEQUENCE [LARGE SCALE GENOMIC DNA]</scope>
    <source>
        <strain evidence="1">HYR1</strain>
    </source>
</reference>
<name>A0A3M7SYX5_BRAPC</name>
<proteinExistence type="predicted"/>
<evidence type="ECO:0000313" key="1">
    <source>
        <dbReference type="EMBL" id="RNA40770.1"/>
    </source>
</evidence>
<protein>
    <submittedName>
        <fullName evidence="1">Uncharacterized protein</fullName>
    </submittedName>
</protein>
<keyword evidence="2" id="KW-1185">Reference proteome</keyword>
<sequence length="81" mass="9709">MKIKNYIYECWYFLKFSILKSQFLHFSYLFFLPYAFWDDFTKICQWLSKKVACIQQTRGLPANLKYSNSNKLGGFRAPSNT</sequence>
<comment type="caution">
    <text evidence="1">The sequence shown here is derived from an EMBL/GenBank/DDBJ whole genome shotgun (WGS) entry which is preliminary data.</text>
</comment>
<evidence type="ECO:0000313" key="2">
    <source>
        <dbReference type="Proteomes" id="UP000276133"/>
    </source>
</evidence>
<gene>
    <name evidence="1" type="ORF">BpHYR1_007774</name>
</gene>
<dbReference type="Proteomes" id="UP000276133">
    <property type="component" value="Unassembled WGS sequence"/>
</dbReference>
<organism evidence="1 2">
    <name type="scientific">Brachionus plicatilis</name>
    <name type="common">Marine rotifer</name>
    <name type="synonym">Brachionus muelleri</name>
    <dbReference type="NCBI Taxonomy" id="10195"/>
    <lineage>
        <taxon>Eukaryota</taxon>
        <taxon>Metazoa</taxon>
        <taxon>Spiralia</taxon>
        <taxon>Gnathifera</taxon>
        <taxon>Rotifera</taxon>
        <taxon>Eurotatoria</taxon>
        <taxon>Monogononta</taxon>
        <taxon>Pseudotrocha</taxon>
        <taxon>Ploima</taxon>
        <taxon>Brachionidae</taxon>
        <taxon>Brachionus</taxon>
    </lineage>
</organism>